<organism evidence="2 3">
    <name type="scientific">Camelimonas fluminis</name>
    <dbReference type="NCBI Taxonomy" id="1576911"/>
    <lineage>
        <taxon>Bacteria</taxon>
        <taxon>Pseudomonadati</taxon>
        <taxon>Pseudomonadota</taxon>
        <taxon>Alphaproteobacteria</taxon>
        <taxon>Hyphomicrobiales</taxon>
        <taxon>Chelatococcaceae</taxon>
        <taxon>Camelimonas</taxon>
    </lineage>
</organism>
<dbReference type="Gene3D" id="3.30.420.180">
    <property type="entry name" value="CobE/GbiG C-terminal domain"/>
    <property type="match status" value="1"/>
</dbReference>
<dbReference type="PROSITE" id="PS51257">
    <property type="entry name" value="PROKAR_LIPOPROTEIN"/>
    <property type="match status" value="1"/>
</dbReference>
<sequence length="171" mass="16891">MSAREPTEHNVACIASVCIAGLGCRASASVDDILAVIGQALTRDSLQAADLSALACIPARADHPAIQAAATRLGLPLVVADPAALAAMAGACLTRSGASLAATGLPSASEAAALAVAGPDGARLLGPRSASPTATCAIAVNDAKSQGAPAVRVQFSNTSLILKTFDHLDQQ</sequence>
<dbReference type="EMBL" id="JBHRYC010000026">
    <property type="protein sequence ID" value="MFC3636893.1"/>
    <property type="molecule type" value="Genomic_DNA"/>
</dbReference>
<evidence type="ECO:0000313" key="3">
    <source>
        <dbReference type="Proteomes" id="UP001595704"/>
    </source>
</evidence>
<dbReference type="InterPro" id="IPR052553">
    <property type="entry name" value="CbiG_hydrolase"/>
</dbReference>
<dbReference type="Pfam" id="PF01890">
    <property type="entry name" value="CbiG_C"/>
    <property type="match status" value="1"/>
</dbReference>
<dbReference type="PANTHER" id="PTHR37477:SF1">
    <property type="entry name" value="COBALT-PRECORRIN-5A HYDROLASE"/>
    <property type="match status" value="1"/>
</dbReference>
<dbReference type="SUPFAM" id="SSF159664">
    <property type="entry name" value="CobE/GbiG C-terminal domain-like"/>
    <property type="match status" value="1"/>
</dbReference>
<keyword evidence="3" id="KW-1185">Reference proteome</keyword>
<dbReference type="InterPro" id="IPR036518">
    <property type="entry name" value="CobE/GbiG_C_sf"/>
</dbReference>
<dbReference type="InterPro" id="IPR002750">
    <property type="entry name" value="CobE/GbiG_C"/>
</dbReference>
<gene>
    <name evidence="2" type="ORF">ACFONL_05775</name>
</gene>
<comment type="caution">
    <text evidence="2">The sequence shown here is derived from an EMBL/GenBank/DDBJ whole genome shotgun (WGS) entry which is preliminary data.</text>
</comment>
<dbReference type="Proteomes" id="UP001595704">
    <property type="component" value="Unassembled WGS sequence"/>
</dbReference>
<feature type="domain" description="CobE/GbiG C-terminal" evidence="1">
    <location>
        <begin position="19"/>
        <end position="139"/>
    </location>
</feature>
<protein>
    <submittedName>
        <fullName evidence="2">Cobalamin biosynthesis protein</fullName>
    </submittedName>
</protein>
<evidence type="ECO:0000313" key="2">
    <source>
        <dbReference type="EMBL" id="MFC3636893.1"/>
    </source>
</evidence>
<proteinExistence type="predicted"/>
<reference evidence="3" key="1">
    <citation type="journal article" date="2019" name="Int. J. Syst. Evol. Microbiol.">
        <title>The Global Catalogue of Microorganisms (GCM) 10K type strain sequencing project: providing services to taxonomists for standard genome sequencing and annotation.</title>
        <authorList>
            <consortium name="The Broad Institute Genomics Platform"/>
            <consortium name="The Broad Institute Genome Sequencing Center for Infectious Disease"/>
            <person name="Wu L."/>
            <person name="Ma J."/>
        </authorList>
    </citation>
    <scope>NUCLEOTIDE SEQUENCE [LARGE SCALE GENOMIC DNA]</scope>
    <source>
        <strain evidence="3">KCTC 42282</strain>
    </source>
</reference>
<dbReference type="RefSeq" id="WP_191318169.1">
    <property type="nucleotide sequence ID" value="NZ_BNCG01000002.1"/>
</dbReference>
<evidence type="ECO:0000259" key="1">
    <source>
        <dbReference type="Pfam" id="PF01890"/>
    </source>
</evidence>
<name>A0ABV7UE95_9HYPH</name>
<accession>A0ABV7UE95</accession>
<dbReference type="PANTHER" id="PTHR37477">
    <property type="entry name" value="COBALT-PRECORRIN-5A HYDROLASE"/>
    <property type="match status" value="1"/>
</dbReference>